<feature type="transmembrane region" description="Helical" evidence="1">
    <location>
        <begin position="172"/>
        <end position="197"/>
    </location>
</feature>
<feature type="transmembrane region" description="Helical" evidence="1">
    <location>
        <begin position="77"/>
        <end position="101"/>
    </location>
</feature>
<keyword evidence="1" id="KW-1133">Transmembrane helix</keyword>
<feature type="transmembrane region" description="Helical" evidence="1">
    <location>
        <begin position="249"/>
        <end position="270"/>
    </location>
</feature>
<comment type="caution">
    <text evidence="2">The sequence shown here is derived from an EMBL/GenBank/DDBJ whole genome shotgun (WGS) entry which is preliminary data.</text>
</comment>
<name>A0A2M7REK2_9BACT</name>
<feature type="transmembrane region" description="Helical" evidence="1">
    <location>
        <begin position="142"/>
        <end position="166"/>
    </location>
</feature>
<dbReference type="Pfam" id="PF24400">
    <property type="entry name" value="DUF7544"/>
    <property type="match status" value="1"/>
</dbReference>
<dbReference type="Proteomes" id="UP000228689">
    <property type="component" value="Unassembled WGS sequence"/>
</dbReference>
<sequence>MSSLYRTIIKNSWDIIIKYKTFWLFGLFAALLGNAAEYQALFNQLDKVQNQPEMFQSMVSNFALYSQAWTALWQLPAISILTTLLSILLCLVIIIILAWLATVSQITIIESAAQAYKNKSVKIIQNCTNGIKFFWSAFGLNLLAKVINFVLFTLLISPLIITMMAINNGWVTFTNIIATVIFVPFIIIISFVTKYAVNYVVLEKQKMWTAFKNGWKLFTANWLISLEMALIVLVINIALAFILSFVAMYIISPLIVAGLTSGSAATFYIITRVGMGLVALLFFFAAAVFAAWQNTAWTLLFIKLNAGTAFPKIVRWIAAHLARKK</sequence>
<reference evidence="3" key="1">
    <citation type="submission" date="2017-09" db="EMBL/GenBank/DDBJ databases">
        <title>Depth-based differentiation of microbial function through sediment-hosted aquifers and enrichment of novel symbionts in the deep terrestrial subsurface.</title>
        <authorList>
            <person name="Probst A.J."/>
            <person name="Ladd B."/>
            <person name="Jarett J.K."/>
            <person name="Geller-Mcgrath D.E."/>
            <person name="Sieber C.M.K."/>
            <person name="Emerson J.B."/>
            <person name="Anantharaman K."/>
            <person name="Thomas B.C."/>
            <person name="Malmstrom R."/>
            <person name="Stieglmeier M."/>
            <person name="Klingl A."/>
            <person name="Woyke T."/>
            <person name="Ryan C.M."/>
            <person name="Banfield J.F."/>
        </authorList>
    </citation>
    <scope>NUCLEOTIDE SEQUENCE [LARGE SCALE GENOMIC DNA]</scope>
</reference>
<gene>
    <name evidence="2" type="ORF">COY67_01225</name>
</gene>
<dbReference type="EMBL" id="PFMC01000030">
    <property type="protein sequence ID" value="PIY95195.1"/>
    <property type="molecule type" value="Genomic_DNA"/>
</dbReference>
<dbReference type="InterPro" id="IPR055966">
    <property type="entry name" value="DUF7544"/>
</dbReference>
<evidence type="ECO:0000256" key="1">
    <source>
        <dbReference type="SAM" id="Phobius"/>
    </source>
</evidence>
<protein>
    <recommendedName>
        <fullName evidence="4">Glycerophosphoryl diester phosphodiesterase membrane domain-containing protein</fullName>
    </recommendedName>
</protein>
<proteinExistence type="predicted"/>
<feature type="transmembrane region" description="Helical" evidence="1">
    <location>
        <begin position="218"/>
        <end position="243"/>
    </location>
</feature>
<evidence type="ECO:0000313" key="2">
    <source>
        <dbReference type="EMBL" id="PIY95195.1"/>
    </source>
</evidence>
<organism evidence="2 3">
    <name type="scientific">Candidatus Komeilibacteria bacterium CG_4_10_14_0_8_um_filter_37_78</name>
    <dbReference type="NCBI Taxonomy" id="1974471"/>
    <lineage>
        <taxon>Bacteria</taxon>
        <taxon>Candidatus Komeiliibacteriota</taxon>
    </lineage>
</organism>
<evidence type="ECO:0000313" key="3">
    <source>
        <dbReference type="Proteomes" id="UP000228689"/>
    </source>
</evidence>
<evidence type="ECO:0008006" key="4">
    <source>
        <dbReference type="Google" id="ProtNLM"/>
    </source>
</evidence>
<feature type="transmembrane region" description="Helical" evidence="1">
    <location>
        <begin position="277"/>
        <end position="302"/>
    </location>
</feature>
<keyword evidence="1" id="KW-0472">Membrane</keyword>
<dbReference type="AlphaFoldDB" id="A0A2M7REK2"/>
<keyword evidence="1" id="KW-0812">Transmembrane</keyword>
<accession>A0A2M7REK2</accession>